<evidence type="ECO:0000313" key="1">
    <source>
        <dbReference type="EMBL" id="EHO13835.1"/>
    </source>
</evidence>
<organism evidence="1 2">
    <name type="scientific">Myroides odoratimimus CIP 101113</name>
    <dbReference type="NCBI Taxonomy" id="883154"/>
    <lineage>
        <taxon>Bacteria</taxon>
        <taxon>Pseudomonadati</taxon>
        <taxon>Bacteroidota</taxon>
        <taxon>Flavobacteriia</taxon>
        <taxon>Flavobacteriales</taxon>
        <taxon>Flavobacteriaceae</taxon>
        <taxon>Myroides</taxon>
    </lineage>
</organism>
<proteinExistence type="predicted"/>
<name>A0AAV3F524_9FLAO</name>
<dbReference type="EMBL" id="AGEE01000008">
    <property type="protein sequence ID" value="EHO13835.1"/>
    <property type="molecule type" value="Genomic_DNA"/>
</dbReference>
<dbReference type="AlphaFoldDB" id="A0AAV3F524"/>
<dbReference type="RefSeq" id="WP_006262963.1">
    <property type="nucleotide sequence ID" value="NZ_JH590837.1"/>
</dbReference>
<evidence type="ECO:0000313" key="2">
    <source>
        <dbReference type="Proteomes" id="UP000004834"/>
    </source>
</evidence>
<reference evidence="1 2" key="1">
    <citation type="submission" date="2011-11" db="EMBL/GenBank/DDBJ databases">
        <title>The Genome Sequence of Myroides odoratimimus CIP 101113.</title>
        <authorList>
            <person name="Earl A."/>
            <person name="Ward D."/>
            <person name="Feldgarden M."/>
            <person name="Gevers D."/>
            <person name="Huys G."/>
            <person name="Young S.K."/>
            <person name="Zeng Q."/>
            <person name="Gargeya S."/>
            <person name="Fitzgerald M."/>
            <person name="Haas B."/>
            <person name="Abouelleil A."/>
            <person name="Alvarado L."/>
            <person name="Arachchi H.M."/>
            <person name="Berlin A."/>
            <person name="Brown A."/>
            <person name="Chapman S.B."/>
            <person name="Chen Z."/>
            <person name="Dunbar C."/>
            <person name="Freedman E."/>
            <person name="Gearin G."/>
            <person name="Goldberg J."/>
            <person name="Griggs A."/>
            <person name="Gujja S."/>
            <person name="Heiman D."/>
            <person name="Howarth C."/>
            <person name="Larson L."/>
            <person name="Lui A."/>
            <person name="MacDonald P.J.P."/>
            <person name="Montmayeur A."/>
            <person name="Murphy C."/>
            <person name="Neiman D."/>
            <person name="Pearson M."/>
            <person name="Priest M."/>
            <person name="Roberts A."/>
            <person name="Saif S."/>
            <person name="Shea T."/>
            <person name="Shenoy N."/>
            <person name="Sisk P."/>
            <person name="Stolte C."/>
            <person name="Sykes S."/>
            <person name="Wortman J."/>
            <person name="Nusbaum C."/>
            <person name="Birren B."/>
        </authorList>
    </citation>
    <scope>NUCLEOTIDE SEQUENCE [LARGE SCALE GENOMIC DNA]</scope>
    <source>
        <strain evidence="1 2">CIP 101113</strain>
    </source>
</reference>
<sequence>MITEVKVYYAKDIRVILQGRTFKEAMELIWTAEPFAKYTPLKMVFTATGQVFFLDPLAHSKYAKGDITQEELLRLTGCDDIYRNKVEVRTPDFYTVPKGKIWLSKKKTLHLVNHPNITTPLDLEVFELVEPDVFPKETYLKG</sequence>
<gene>
    <name evidence="1" type="ORF">HMPREF9715_00909</name>
</gene>
<accession>A0AAV3F524</accession>
<dbReference type="Proteomes" id="UP000004834">
    <property type="component" value="Unassembled WGS sequence"/>
</dbReference>
<protein>
    <submittedName>
        <fullName evidence="1">Uncharacterized protein</fullName>
    </submittedName>
</protein>
<comment type="caution">
    <text evidence="1">The sequence shown here is derived from an EMBL/GenBank/DDBJ whole genome shotgun (WGS) entry which is preliminary data.</text>
</comment>